<dbReference type="AlphaFoldDB" id="A0AAV3XC59"/>
<evidence type="ECO:0000313" key="3">
    <source>
        <dbReference type="Proteomes" id="UP001050975"/>
    </source>
</evidence>
<name>A0AAV3XC59_9CYAN</name>
<organism evidence="2 3">
    <name type="scientific">Microseira wollei NIES-4236</name>
    <dbReference type="NCBI Taxonomy" id="2530354"/>
    <lineage>
        <taxon>Bacteria</taxon>
        <taxon>Bacillati</taxon>
        <taxon>Cyanobacteriota</taxon>
        <taxon>Cyanophyceae</taxon>
        <taxon>Oscillatoriophycideae</taxon>
        <taxon>Aerosakkonematales</taxon>
        <taxon>Aerosakkonemataceae</taxon>
        <taxon>Microseira</taxon>
    </lineage>
</organism>
<gene>
    <name evidence="2" type="ORF">MiSe_17250</name>
</gene>
<reference evidence="2" key="1">
    <citation type="submission" date="2019-10" db="EMBL/GenBank/DDBJ databases">
        <title>Draft genome sequece of Microseira wollei NIES-4236.</title>
        <authorList>
            <person name="Yamaguchi H."/>
            <person name="Suzuki S."/>
            <person name="Kawachi M."/>
        </authorList>
    </citation>
    <scope>NUCLEOTIDE SEQUENCE</scope>
    <source>
        <strain evidence="2">NIES-4236</strain>
    </source>
</reference>
<accession>A0AAV3XC59</accession>
<proteinExistence type="predicted"/>
<feature type="compositionally biased region" description="Basic and acidic residues" evidence="1">
    <location>
        <begin position="91"/>
        <end position="102"/>
    </location>
</feature>
<dbReference type="EMBL" id="BLAY01000020">
    <property type="protein sequence ID" value="GET36972.1"/>
    <property type="molecule type" value="Genomic_DNA"/>
</dbReference>
<evidence type="ECO:0000256" key="1">
    <source>
        <dbReference type="SAM" id="MobiDB-lite"/>
    </source>
</evidence>
<protein>
    <submittedName>
        <fullName evidence="2">Uncharacterized protein</fullName>
    </submittedName>
</protein>
<sequence length="102" mass="11312">MNLHPIASACRSCRYYTPEGRRGGNCQQLGVPVRGGWQACSLAIPAFAPSGENLEKMLIWQKEVFMLREVLPLEDSSETPLMDAPEPKSASIEEKQQEPLPV</sequence>
<evidence type="ECO:0000313" key="2">
    <source>
        <dbReference type="EMBL" id="GET36972.1"/>
    </source>
</evidence>
<feature type="region of interest" description="Disordered" evidence="1">
    <location>
        <begin position="76"/>
        <end position="102"/>
    </location>
</feature>
<dbReference type="RefSeq" id="WP_226577636.1">
    <property type="nucleotide sequence ID" value="NZ_BLAY01000020.1"/>
</dbReference>
<dbReference type="Proteomes" id="UP001050975">
    <property type="component" value="Unassembled WGS sequence"/>
</dbReference>
<comment type="caution">
    <text evidence="2">The sequence shown here is derived from an EMBL/GenBank/DDBJ whole genome shotgun (WGS) entry which is preliminary data.</text>
</comment>
<keyword evidence="3" id="KW-1185">Reference proteome</keyword>